<evidence type="ECO:0000313" key="1">
    <source>
        <dbReference type="EMBL" id="MPC60668.1"/>
    </source>
</evidence>
<dbReference type="AlphaFoldDB" id="A0A5B7GUP8"/>
<keyword evidence="2" id="KW-1185">Reference proteome</keyword>
<organism evidence="1 2">
    <name type="scientific">Portunus trituberculatus</name>
    <name type="common">Swimming crab</name>
    <name type="synonym">Neptunus trituberculatus</name>
    <dbReference type="NCBI Taxonomy" id="210409"/>
    <lineage>
        <taxon>Eukaryota</taxon>
        <taxon>Metazoa</taxon>
        <taxon>Ecdysozoa</taxon>
        <taxon>Arthropoda</taxon>
        <taxon>Crustacea</taxon>
        <taxon>Multicrustacea</taxon>
        <taxon>Malacostraca</taxon>
        <taxon>Eumalacostraca</taxon>
        <taxon>Eucarida</taxon>
        <taxon>Decapoda</taxon>
        <taxon>Pleocyemata</taxon>
        <taxon>Brachyura</taxon>
        <taxon>Eubrachyura</taxon>
        <taxon>Portunoidea</taxon>
        <taxon>Portunidae</taxon>
        <taxon>Portuninae</taxon>
        <taxon>Portunus</taxon>
    </lineage>
</organism>
<proteinExistence type="predicted"/>
<accession>A0A5B7GUP8</accession>
<gene>
    <name evidence="1" type="ORF">E2C01_054724</name>
</gene>
<protein>
    <submittedName>
        <fullName evidence="1">Uncharacterized protein</fullName>
    </submittedName>
</protein>
<comment type="caution">
    <text evidence="1">The sequence shown here is derived from an EMBL/GenBank/DDBJ whole genome shotgun (WGS) entry which is preliminary data.</text>
</comment>
<dbReference type="Proteomes" id="UP000324222">
    <property type="component" value="Unassembled WGS sequence"/>
</dbReference>
<sequence length="79" mass="9307">MWSVIIRSQYRHIDCVESTDTTVFRDPLDIRFHLVGEEEFISMCELDFHVKQVSVRGKRVPLRTVGKKGLLFIKPSRRC</sequence>
<name>A0A5B7GUP8_PORTR</name>
<reference evidence="1 2" key="1">
    <citation type="submission" date="2019-05" db="EMBL/GenBank/DDBJ databases">
        <title>Another draft genome of Portunus trituberculatus and its Hox gene families provides insights of decapod evolution.</title>
        <authorList>
            <person name="Jeong J.-H."/>
            <person name="Song I."/>
            <person name="Kim S."/>
            <person name="Choi T."/>
            <person name="Kim D."/>
            <person name="Ryu S."/>
            <person name="Kim W."/>
        </authorList>
    </citation>
    <scope>NUCLEOTIDE SEQUENCE [LARGE SCALE GENOMIC DNA]</scope>
    <source>
        <tissue evidence="1">Muscle</tissue>
    </source>
</reference>
<dbReference type="EMBL" id="VSRR010017775">
    <property type="protein sequence ID" value="MPC60668.1"/>
    <property type="molecule type" value="Genomic_DNA"/>
</dbReference>
<evidence type="ECO:0000313" key="2">
    <source>
        <dbReference type="Proteomes" id="UP000324222"/>
    </source>
</evidence>